<evidence type="ECO:0000313" key="9">
    <source>
        <dbReference type="Proteomes" id="UP000243494"/>
    </source>
</evidence>
<organism evidence="8 9">
    <name type="scientific">Romboutsia maritimum</name>
    <dbReference type="NCBI Taxonomy" id="2020948"/>
    <lineage>
        <taxon>Bacteria</taxon>
        <taxon>Bacillati</taxon>
        <taxon>Bacillota</taxon>
        <taxon>Clostridia</taxon>
        <taxon>Peptostreptococcales</taxon>
        <taxon>Peptostreptococcaceae</taxon>
        <taxon>Romboutsia</taxon>
    </lineage>
</organism>
<proteinExistence type="predicted"/>
<dbReference type="Proteomes" id="UP000243494">
    <property type="component" value="Unassembled WGS sequence"/>
</dbReference>
<dbReference type="AlphaFoldDB" id="A0A371IVK3"/>
<dbReference type="GO" id="GO:0051536">
    <property type="term" value="F:iron-sulfur cluster binding"/>
    <property type="evidence" value="ECO:0007669"/>
    <property type="project" value="UniProtKB-KW"/>
</dbReference>
<keyword evidence="9" id="KW-1185">Reference proteome</keyword>
<dbReference type="SFLD" id="SFLDS00029">
    <property type="entry name" value="Radical_SAM"/>
    <property type="match status" value="1"/>
</dbReference>
<dbReference type="SUPFAM" id="SSF102114">
    <property type="entry name" value="Radical SAM enzymes"/>
    <property type="match status" value="1"/>
</dbReference>
<evidence type="ECO:0000259" key="7">
    <source>
        <dbReference type="PROSITE" id="PS51918"/>
    </source>
</evidence>
<dbReference type="CDD" id="cd01335">
    <property type="entry name" value="Radical_SAM"/>
    <property type="match status" value="1"/>
</dbReference>
<accession>A0A371IVK3</accession>
<dbReference type="OrthoDB" id="9782387at2"/>
<dbReference type="SFLD" id="SFLDG01387">
    <property type="entry name" value="BtrN-like_SPASM_domain_contain"/>
    <property type="match status" value="1"/>
</dbReference>
<dbReference type="RefSeq" id="WP_095405898.1">
    <property type="nucleotide sequence ID" value="NZ_NOJZ02000002.1"/>
</dbReference>
<evidence type="ECO:0000256" key="5">
    <source>
        <dbReference type="ARBA" id="ARBA00023004"/>
    </source>
</evidence>
<dbReference type="GO" id="GO:0046872">
    <property type="term" value="F:metal ion binding"/>
    <property type="evidence" value="ECO:0007669"/>
    <property type="project" value="UniProtKB-KW"/>
</dbReference>
<dbReference type="PROSITE" id="PS51918">
    <property type="entry name" value="RADICAL_SAM"/>
    <property type="match status" value="1"/>
</dbReference>
<keyword evidence="3" id="KW-0949">S-adenosyl-L-methionine</keyword>
<evidence type="ECO:0000256" key="3">
    <source>
        <dbReference type="ARBA" id="ARBA00022691"/>
    </source>
</evidence>
<dbReference type="PANTHER" id="PTHR11228">
    <property type="entry name" value="RADICAL SAM DOMAIN PROTEIN"/>
    <property type="match status" value="1"/>
</dbReference>
<reference evidence="8 9" key="1">
    <citation type="journal article" date="2017" name="Genome Announc.">
        <title>Draft Genome Sequence of Romboutsia maritimum sp. nov. Strain CCRI-22766(T), Isolated from Coastal Estuarine Mud.</title>
        <authorList>
            <person name="Maheux A.F."/>
            <person name="Boudreau D.K."/>
            <person name="Berube E."/>
            <person name="Boissinot M."/>
            <person name="Raymond F."/>
            <person name="Brodeur S."/>
            <person name="Corbeil J."/>
            <person name="Brightwell G."/>
            <person name="Broda D."/>
            <person name="Omar R.F."/>
            <person name="Bergeron M.G."/>
        </authorList>
    </citation>
    <scope>NUCLEOTIDE SEQUENCE [LARGE SCALE GENOMIC DNA]</scope>
    <source>
        <strain evidence="8 9">CCRI-22766</strain>
    </source>
</reference>
<dbReference type="InterPro" id="IPR058240">
    <property type="entry name" value="rSAM_sf"/>
</dbReference>
<evidence type="ECO:0000256" key="2">
    <source>
        <dbReference type="ARBA" id="ARBA00022485"/>
    </source>
</evidence>
<dbReference type="PANTHER" id="PTHR11228:SF34">
    <property type="entry name" value="TUNGSTEN-CONTAINING ALDEHYDE FERREDOXIN OXIDOREDUCTASE COFACTOR MODIFYING PROTEIN"/>
    <property type="match status" value="1"/>
</dbReference>
<dbReference type="Gene3D" id="3.20.20.70">
    <property type="entry name" value="Aldolase class I"/>
    <property type="match status" value="1"/>
</dbReference>
<dbReference type="Pfam" id="PF04055">
    <property type="entry name" value="Radical_SAM"/>
    <property type="match status" value="1"/>
</dbReference>
<evidence type="ECO:0000313" key="8">
    <source>
        <dbReference type="EMBL" id="RDY24512.1"/>
    </source>
</evidence>
<dbReference type="EMBL" id="NOJZ02000002">
    <property type="protein sequence ID" value="RDY24512.1"/>
    <property type="molecule type" value="Genomic_DNA"/>
</dbReference>
<comment type="cofactor">
    <cofactor evidence="1">
        <name>[4Fe-4S] cluster</name>
        <dbReference type="ChEBI" id="CHEBI:49883"/>
    </cofactor>
</comment>
<keyword evidence="2" id="KW-0004">4Fe-4S</keyword>
<dbReference type="InterPro" id="IPR034391">
    <property type="entry name" value="AdoMet-like_SPASM_containing"/>
</dbReference>
<protein>
    <submittedName>
        <fullName evidence="8">Radical SAM protein</fullName>
    </submittedName>
</protein>
<evidence type="ECO:0000256" key="4">
    <source>
        <dbReference type="ARBA" id="ARBA00022723"/>
    </source>
</evidence>
<sequence>MKAKKTSRIRQNERTKLQNVIPLETPFHVFVDPSAACNFKCKFCFNRDKSKTFHKIMEYELFEKIVNDMKQFPDPLKVLRMYKEGEPLLNKNLEKMIKYAKVSGICEQIDFTTNGSMLNPSRNKMLIDAGLDAMIISVEGITEKQYYDTSGVNINFKEYVENIKDLYKNKGNCRIHIKTTDMNINKDNEDEFYSIFGDICDEISIDKITPIWTDIDIKDIKDDFDKGIYNNDIKQVNVCPYIFYSLTINSDGSVSSCFMDWKHSNILGDVNEKSFYDIWNSKEVFDIRKAHLTGDISKYEMCNGCGQLKFGMSDNIDDYAENLLSKLEDKYPLYK</sequence>
<gene>
    <name evidence="8" type="ORF">CHF27_002410</name>
</gene>
<evidence type="ECO:0000256" key="1">
    <source>
        <dbReference type="ARBA" id="ARBA00001966"/>
    </source>
</evidence>
<keyword evidence="6" id="KW-0411">Iron-sulfur</keyword>
<dbReference type="InterPro" id="IPR023885">
    <property type="entry name" value="4Fe4S-binding_SPASM_dom"/>
</dbReference>
<dbReference type="Pfam" id="PF13186">
    <property type="entry name" value="SPASM"/>
    <property type="match status" value="1"/>
</dbReference>
<evidence type="ECO:0000256" key="6">
    <source>
        <dbReference type="ARBA" id="ARBA00023014"/>
    </source>
</evidence>
<keyword evidence="5" id="KW-0408">Iron</keyword>
<keyword evidence="4" id="KW-0479">Metal-binding</keyword>
<comment type="caution">
    <text evidence="8">The sequence shown here is derived from an EMBL/GenBank/DDBJ whole genome shotgun (WGS) entry which is preliminary data.</text>
</comment>
<dbReference type="GO" id="GO:0003824">
    <property type="term" value="F:catalytic activity"/>
    <property type="evidence" value="ECO:0007669"/>
    <property type="project" value="InterPro"/>
</dbReference>
<dbReference type="InterPro" id="IPR050377">
    <property type="entry name" value="Radical_SAM_PqqE_MftC-like"/>
</dbReference>
<dbReference type="InterPro" id="IPR007197">
    <property type="entry name" value="rSAM"/>
</dbReference>
<dbReference type="SFLD" id="SFLDG01067">
    <property type="entry name" value="SPASM/twitch_domain_containing"/>
    <property type="match status" value="1"/>
</dbReference>
<feature type="domain" description="Radical SAM core" evidence="7">
    <location>
        <begin position="23"/>
        <end position="240"/>
    </location>
</feature>
<name>A0A371IVK3_9FIRM</name>
<dbReference type="InterPro" id="IPR013785">
    <property type="entry name" value="Aldolase_TIM"/>
</dbReference>